<dbReference type="OrthoDB" id="4761521at2759"/>
<dbReference type="GeneID" id="70136599"/>
<sequence length="162" mass="17906">MRYVALLQVLAAIFSHSSGTDHELVRQEADNDTFIQICPNQYYEAINDTLTCMNISNPAELGGYGRRNCFSLTYTPLRVGSPQGISSARIFGRPLNCTLYKTENCLPDSPENGYIIPPTGASTLPLPTKTDDAYAMDDKSQAFECRNVEEPNVVVSRSVGRF</sequence>
<comment type="caution">
    <text evidence="2">The sequence shown here is derived from an EMBL/GenBank/DDBJ whole genome shotgun (WGS) entry which is preliminary data.</text>
</comment>
<feature type="signal peptide" evidence="1">
    <location>
        <begin position="1"/>
        <end position="19"/>
    </location>
</feature>
<gene>
    <name evidence="2" type="ORF">BKA67DRAFT_660883</name>
</gene>
<organism evidence="2 3">
    <name type="scientific">Truncatella angustata</name>
    <dbReference type="NCBI Taxonomy" id="152316"/>
    <lineage>
        <taxon>Eukaryota</taxon>
        <taxon>Fungi</taxon>
        <taxon>Dikarya</taxon>
        <taxon>Ascomycota</taxon>
        <taxon>Pezizomycotina</taxon>
        <taxon>Sordariomycetes</taxon>
        <taxon>Xylariomycetidae</taxon>
        <taxon>Amphisphaeriales</taxon>
        <taxon>Sporocadaceae</taxon>
        <taxon>Truncatella</taxon>
    </lineage>
</organism>
<dbReference type="RefSeq" id="XP_045956391.1">
    <property type="nucleotide sequence ID" value="XM_046107708.1"/>
</dbReference>
<name>A0A9P8ZWM3_9PEZI</name>
<feature type="chain" id="PRO_5040121083" evidence="1">
    <location>
        <begin position="20"/>
        <end position="162"/>
    </location>
</feature>
<proteinExistence type="predicted"/>
<evidence type="ECO:0000256" key="1">
    <source>
        <dbReference type="SAM" id="SignalP"/>
    </source>
</evidence>
<reference evidence="2" key="1">
    <citation type="journal article" date="2021" name="Nat. Commun.">
        <title>Genetic determinants of endophytism in the Arabidopsis root mycobiome.</title>
        <authorList>
            <person name="Mesny F."/>
            <person name="Miyauchi S."/>
            <person name="Thiergart T."/>
            <person name="Pickel B."/>
            <person name="Atanasova L."/>
            <person name="Karlsson M."/>
            <person name="Huettel B."/>
            <person name="Barry K.W."/>
            <person name="Haridas S."/>
            <person name="Chen C."/>
            <person name="Bauer D."/>
            <person name="Andreopoulos W."/>
            <person name="Pangilinan J."/>
            <person name="LaButti K."/>
            <person name="Riley R."/>
            <person name="Lipzen A."/>
            <person name="Clum A."/>
            <person name="Drula E."/>
            <person name="Henrissat B."/>
            <person name="Kohler A."/>
            <person name="Grigoriev I.V."/>
            <person name="Martin F.M."/>
            <person name="Hacquard S."/>
        </authorList>
    </citation>
    <scope>NUCLEOTIDE SEQUENCE</scope>
    <source>
        <strain evidence="2">MPI-SDFR-AT-0073</strain>
    </source>
</reference>
<keyword evidence="1" id="KW-0732">Signal</keyword>
<dbReference type="EMBL" id="JAGPXC010000006">
    <property type="protein sequence ID" value="KAH6652113.1"/>
    <property type="molecule type" value="Genomic_DNA"/>
</dbReference>
<evidence type="ECO:0000313" key="3">
    <source>
        <dbReference type="Proteomes" id="UP000758603"/>
    </source>
</evidence>
<dbReference type="AlphaFoldDB" id="A0A9P8ZWM3"/>
<evidence type="ECO:0000313" key="2">
    <source>
        <dbReference type="EMBL" id="KAH6652113.1"/>
    </source>
</evidence>
<protein>
    <submittedName>
        <fullName evidence="2">Uncharacterized protein</fullName>
    </submittedName>
</protein>
<accession>A0A9P8ZWM3</accession>
<keyword evidence="3" id="KW-1185">Reference proteome</keyword>
<dbReference type="Proteomes" id="UP000758603">
    <property type="component" value="Unassembled WGS sequence"/>
</dbReference>